<sequence>MCTWDLYWGFVTSSALADASSAHAECPPPSQMQEQVSFEVSLVVVLIHICVVAGCLRYIFQTDPNPCIQVITSRNVVDALPRTVQMHRYSTG</sequence>
<dbReference type="AlphaFoldDB" id="A0A177CXF8"/>
<evidence type="ECO:0000313" key="3">
    <source>
        <dbReference type="Proteomes" id="UP000077069"/>
    </source>
</evidence>
<keyword evidence="1" id="KW-0812">Transmembrane</keyword>
<gene>
    <name evidence="2" type="ORF">CC84DRAFT_44303</name>
</gene>
<evidence type="ECO:0000256" key="1">
    <source>
        <dbReference type="SAM" id="Phobius"/>
    </source>
</evidence>
<dbReference type="InParanoid" id="A0A177CXF8"/>
<dbReference type="EMBL" id="KV441548">
    <property type="protein sequence ID" value="OAG11728.1"/>
    <property type="molecule type" value="Genomic_DNA"/>
</dbReference>
<feature type="transmembrane region" description="Helical" evidence="1">
    <location>
        <begin position="40"/>
        <end position="60"/>
    </location>
</feature>
<accession>A0A177CXF8</accession>
<dbReference type="GeneID" id="28769788"/>
<keyword evidence="1" id="KW-0472">Membrane</keyword>
<dbReference type="RefSeq" id="XP_018042093.1">
    <property type="nucleotide sequence ID" value="XM_018186302.1"/>
</dbReference>
<reference evidence="2 3" key="1">
    <citation type="submission" date="2016-05" db="EMBL/GenBank/DDBJ databases">
        <title>Comparative analysis of secretome profiles of manganese(II)-oxidizing ascomycete fungi.</title>
        <authorList>
            <consortium name="DOE Joint Genome Institute"/>
            <person name="Zeiner C.A."/>
            <person name="Purvine S.O."/>
            <person name="Zink E.M."/>
            <person name="Wu S."/>
            <person name="Pasa-Tolic L."/>
            <person name="Chaput D.L."/>
            <person name="Haridas S."/>
            <person name="Grigoriev I.V."/>
            <person name="Santelli C.M."/>
            <person name="Hansel C.M."/>
        </authorList>
    </citation>
    <scope>NUCLEOTIDE SEQUENCE [LARGE SCALE GENOMIC DNA]</scope>
    <source>
        <strain evidence="2 3">AP3s5-JAC2a</strain>
    </source>
</reference>
<organism evidence="2 3">
    <name type="scientific">Paraphaeosphaeria sporulosa</name>
    <dbReference type="NCBI Taxonomy" id="1460663"/>
    <lineage>
        <taxon>Eukaryota</taxon>
        <taxon>Fungi</taxon>
        <taxon>Dikarya</taxon>
        <taxon>Ascomycota</taxon>
        <taxon>Pezizomycotina</taxon>
        <taxon>Dothideomycetes</taxon>
        <taxon>Pleosporomycetidae</taxon>
        <taxon>Pleosporales</taxon>
        <taxon>Massarineae</taxon>
        <taxon>Didymosphaeriaceae</taxon>
        <taxon>Paraphaeosphaeria</taxon>
    </lineage>
</organism>
<name>A0A177CXF8_9PLEO</name>
<keyword evidence="1" id="KW-1133">Transmembrane helix</keyword>
<dbReference type="Proteomes" id="UP000077069">
    <property type="component" value="Unassembled WGS sequence"/>
</dbReference>
<keyword evidence="3" id="KW-1185">Reference proteome</keyword>
<protein>
    <submittedName>
        <fullName evidence="2">Uncharacterized protein</fullName>
    </submittedName>
</protein>
<proteinExistence type="predicted"/>
<evidence type="ECO:0000313" key="2">
    <source>
        <dbReference type="EMBL" id="OAG11728.1"/>
    </source>
</evidence>